<reference evidence="1 2" key="1">
    <citation type="submission" date="2019-10" db="EMBL/GenBank/DDBJ databases">
        <authorList>
            <person name="Karimi E."/>
        </authorList>
    </citation>
    <scope>NUCLEOTIDE SEQUENCE [LARGE SCALE GENOMIC DNA]</scope>
    <source>
        <strain evidence="1 2">Sphingobacterium sp. 8BC</strain>
    </source>
</reference>
<dbReference type="EMBL" id="CABWMV010000024">
    <property type="protein sequence ID" value="VXC99650.1"/>
    <property type="molecule type" value="Genomic_DNA"/>
</dbReference>
<gene>
    <name evidence="1" type="ORF">SPHINGO8BC_51483</name>
</gene>
<accession>A0A654D1J3</accession>
<proteinExistence type="predicted"/>
<evidence type="ECO:0000313" key="1">
    <source>
        <dbReference type="EMBL" id="VXC99650.1"/>
    </source>
</evidence>
<dbReference type="AlphaFoldDB" id="A0A654D1J3"/>
<sequence>MIRDLILKEGGFQMYYFSLQTTAKRLGIFIVARAGVEPAVHLIPILYLQFYANFRLRLPFRHLAFFIID</sequence>
<dbReference type="Proteomes" id="UP000432350">
    <property type="component" value="Unassembled WGS sequence"/>
</dbReference>
<name>A0A654D1J3_SPHMU</name>
<organism evidence="1 2">
    <name type="scientific">Sphingobacterium multivorum</name>
    <dbReference type="NCBI Taxonomy" id="28454"/>
    <lineage>
        <taxon>Bacteria</taxon>
        <taxon>Pseudomonadati</taxon>
        <taxon>Bacteroidota</taxon>
        <taxon>Sphingobacteriia</taxon>
        <taxon>Sphingobacteriales</taxon>
        <taxon>Sphingobacteriaceae</taxon>
        <taxon>Sphingobacterium</taxon>
    </lineage>
</organism>
<evidence type="ECO:0000313" key="2">
    <source>
        <dbReference type="Proteomes" id="UP000432350"/>
    </source>
</evidence>
<protein>
    <submittedName>
        <fullName evidence="1">Uncharacterized protein</fullName>
    </submittedName>
</protein>